<evidence type="ECO:0000313" key="7">
    <source>
        <dbReference type="EMBL" id="OHA84042.1"/>
    </source>
</evidence>
<organism evidence="7 8">
    <name type="scientific">Candidatus Yonathbacteria bacterium RIFCSPLOWO2_01_FULL_47_33b</name>
    <dbReference type="NCBI Taxonomy" id="1802727"/>
    <lineage>
        <taxon>Bacteria</taxon>
        <taxon>Candidatus Yonathiibacteriota</taxon>
    </lineage>
</organism>
<dbReference type="PROSITE" id="PS50106">
    <property type="entry name" value="PDZ"/>
    <property type="match status" value="1"/>
</dbReference>
<dbReference type="InterPro" id="IPR036034">
    <property type="entry name" value="PDZ_sf"/>
</dbReference>
<evidence type="ECO:0000256" key="4">
    <source>
        <dbReference type="ARBA" id="ARBA00022825"/>
    </source>
</evidence>
<dbReference type="SMART" id="SM00245">
    <property type="entry name" value="TSPc"/>
    <property type="match status" value="1"/>
</dbReference>
<dbReference type="InterPro" id="IPR005151">
    <property type="entry name" value="Tail-specific_protease"/>
</dbReference>
<dbReference type="PANTHER" id="PTHR32060">
    <property type="entry name" value="TAIL-SPECIFIC PROTEASE"/>
    <property type="match status" value="1"/>
</dbReference>
<evidence type="ECO:0000256" key="5">
    <source>
        <dbReference type="RuleBase" id="RU004404"/>
    </source>
</evidence>
<accession>A0A1G2SH54</accession>
<protein>
    <recommendedName>
        <fullName evidence="6">PDZ domain-containing protein</fullName>
    </recommendedName>
</protein>
<comment type="caution">
    <text evidence="7">The sequence shown here is derived from an EMBL/GenBank/DDBJ whole genome shotgun (WGS) entry which is preliminary data.</text>
</comment>
<evidence type="ECO:0000259" key="6">
    <source>
        <dbReference type="PROSITE" id="PS50106"/>
    </source>
</evidence>
<dbReference type="GO" id="GO:0030288">
    <property type="term" value="C:outer membrane-bounded periplasmic space"/>
    <property type="evidence" value="ECO:0007669"/>
    <property type="project" value="TreeGrafter"/>
</dbReference>
<dbReference type="InterPro" id="IPR029045">
    <property type="entry name" value="ClpP/crotonase-like_dom_sf"/>
</dbReference>
<dbReference type="GO" id="GO:0004175">
    <property type="term" value="F:endopeptidase activity"/>
    <property type="evidence" value="ECO:0007669"/>
    <property type="project" value="TreeGrafter"/>
</dbReference>
<evidence type="ECO:0000256" key="2">
    <source>
        <dbReference type="ARBA" id="ARBA00022670"/>
    </source>
</evidence>
<evidence type="ECO:0000256" key="3">
    <source>
        <dbReference type="ARBA" id="ARBA00022801"/>
    </source>
</evidence>
<keyword evidence="2 5" id="KW-0645">Protease</keyword>
<name>A0A1G2SH54_9BACT</name>
<dbReference type="STRING" id="1802727.A2937_02510"/>
<dbReference type="GO" id="GO:0008236">
    <property type="term" value="F:serine-type peptidase activity"/>
    <property type="evidence" value="ECO:0007669"/>
    <property type="project" value="UniProtKB-KW"/>
</dbReference>
<keyword evidence="4 5" id="KW-0720">Serine protease</keyword>
<dbReference type="SMART" id="SM00228">
    <property type="entry name" value="PDZ"/>
    <property type="match status" value="1"/>
</dbReference>
<dbReference type="GO" id="GO:0007165">
    <property type="term" value="P:signal transduction"/>
    <property type="evidence" value="ECO:0007669"/>
    <property type="project" value="TreeGrafter"/>
</dbReference>
<comment type="similarity">
    <text evidence="1 5">Belongs to the peptidase S41A family.</text>
</comment>
<dbReference type="PANTHER" id="PTHR32060:SF30">
    <property type="entry name" value="CARBOXY-TERMINAL PROCESSING PROTEASE CTPA"/>
    <property type="match status" value="1"/>
</dbReference>
<dbReference type="SUPFAM" id="SSF50156">
    <property type="entry name" value="PDZ domain-like"/>
    <property type="match status" value="1"/>
</dbReference>
<proteinExistence type="inferred from homology"/>
<dbReference type="CDD" id="cd07560">
    <property type="entry name" value="Peptidase_S41_CPP"/>
    <property type="match status" value="1"/>
</dbReference>
<dbReference type="CDD" id="cd06782">
    <property type="entry name" value="cpPDZ_CPP-like"/>
    <property type="match status" value="1"/>
</dbReference>
<dbReference type="InterPro" id="IPR004447">
    <property type="entry name" value="Peptidase_S41A"/>
</dbReference>
<feature type="domain" description="PDZ" evidence="6">
    <location>
        <begin position="113"/>
        <end position="195"/>
    </location>
</feature>
<dbReference type="NCBIfam" id="TIGR00225">
    <property type="entry name" value="prc"/>
    <property type="match status" value="1"/>
</dbReference>
<dbReference type="GO" id="GO:0006508">
    <property type="term" value="P:proteolysis"/>
    <property type="evidence" value="ECO:0007669"/>
    <property type="project" value="UniProtKB-KW"/>
</dbReference>
<dbReference type="Gene3D" id="3.90.226.10">
    <property type="entry name" value="2-enoyl-CoA Hydratase, Chain A, domain 1"/>
    <property type="match status" value="1"/>
</dbReference>
<dbReference type="InterPro" id="IPR001478">
    <property type="entry name" value="PDZ"/>
</dbReference>
<dbReference type="Pfam" id="PF03572">
    <property type="entry name" value="Peptidase_S41"/>
    <property type="match status" value="1"/>
</dbReference>
<sequence>MKASLKKSLLPSLAAISIIGAFSVGIGVGGHLEKKAGIARTLDSQQQLLGGQATSSVDMAPFWKAAGILNEKFVATSASSSIPTSEDMVYGAIGGLAASYGDPYTTFFPPKESKDFEDEVRGDFGGIGAEIGIKDNVLSVVAPLKNTPAERAGLKAGDAILKIDKKFTAGMTVEDAIAIIRGPKGTKVILTIKQNGDTKDVAIERDTIVIPTIDTKLRDDGVFVISLYNFSSNSATLFRGALREFILSGSDKLLLDLRNNPGGYLEAATDMASFFLPAGKTIVTEDSGTKAPQKSDRSKGYDVFTDKLKMVVLINEGSASASEILAGALREHGVAKLVGEKSYGKGSVQELVEITPETSLKVTVARWLTPNGNWISGKGITPDVEVKFTKKDADKKIDPQMDKAVEILLDPNFTR</sequence>
<keyword evidence="3 5" id="KW-0378">Hydrolase</keyword>
<dbReference type="Gene3D" id="3.30.750.44">
    <property type="match status" value="1"/>
</dbReference>
<dbReference type="Gene3D" id="2.30.42.10">
    <property type="match status" value="1"/>
</dbReference>
<dbReference type="AlphaFoldDB" id="A0A1G2SH54"/>
<dbReference type="FunFam" id="2.30.42.10:FF:000063">
    <property type="entry name" value="Peptidase, S41 family"/>
    <property type="match status" value="1"/>
</dbReference>
<evidence type="ECO:0000256" key="1">
    <source>
        <dbReference type="ARBA" id="ARBA00009179"/>
    </source>
</evidence>
<gene>
    <name evidence="7" type="ORF">A2937_02510</name>
</gene>
<dbReference type="InterPro" id="IPR041489">
    <property type="entry name" value="PDZ_6"/>
</dbReference>
<reference evidence="7 8" key="1">
    <citation type="journal article" date="2016" name="Nat. Commun.">
        <title>Thousands of microbial genomes shed light on interconnected biogeochemical processes in an aquifer system.</title>
        <authorList>
            <person name="Anantharaman K."/>
            <person name="Brown C.T."/>
            <person name="Hug L.A."/>
            <person name="Sharon I."/>
            <person name="Castelle C.J."/>
            <person name="Probst A.J."/>
            <person name="Thomas B.C."/>
            <person name="Singh A."/>
            <person name="Wilkins M.J."/>
            <person name="Karaoz U."/>
            <person name="Brodie E.L."/>
            <person name="Williams K.H."/>
            <person name="Hubbard S.S."/>
            <person name="Banfield J.F."/>
        </authorList>
    </citation>
    <scope>NUCLEOTIDE SEQUENCE [LARGE SCALE GENOMIC DNA]</scope>
</reference>
<dbReference type="Proteomes" id="UP000177987">
    <property type="component" value="Unassembled WGS sequence"/>
</dbReference>
<evidence type="ECO:0000313" key="8">
    <source>
        <dbReference type="Proteomes" id="UP000177987"/>
    </source>
</evidence>
<dbReference type="EMBL" id="MHUW01000007">
    <property type="protein sequence ID" value="OHA84042.1"/>
    <property type="molecule type" value="Genomic_DNA"/>
</dbReference>
<dbReference type="Pfam" id="PF17820">
    <property type="entry name" value="PDZ_6"/>
    <property type="match status" value="1"/>
</dbReference>
<dbReference type="SUPFAM" id="SSF52096">
    <property type="entry name" value="ClpP/crotonase"/>
    <property type="match status" value="1"/>
</dbReference>